<dbReference type="KEGG" id="hazt:108674175"/>
<dbReference type="SMART" id="SM00429">
    <property type="entry name" value="IPT"/>
    <property type="match status" value="1"/>
</dbReference>
<feature type="compositionally biased region" description="Polar residues" evidence="1">
    <location>
        <begin position="457"/>
        <end position="468"/>
    </location>
</feature>
<keyword evidence="3" id="KW-1185">Reference proteome</keyword>
<feature type="domain" description="RHD" evidence="2">
    <location>
        <begin position="53"/>
        <end position="261"/>
    </location>
</feature>
<feature type="region of interest" description="Disordered" evidence="1">
    <location>
        <begin position="442"/>
        <end position="468"/>
    </location>
</feature>
<feature type="region of interest" description="Disordered" evidence="1">
    <location>
        <begin position="1"/>
        <end position="22"/>
    </location>
</feature>
<dbReference type="OrthoDB" id="10254686at2759"/>
<sequence length="801" mass="89067">MTLTGYNFDGGERPLGSPYSGGMASPYSDVSVGLPSPPTVVSDYNRPYDCVNTDGPHLILTEQPQSKFRFRYKSEMVGTHGQLKAERADRNKPIFPTVKLAKWSDGPAVVRLALYTGEDNPNQRRRHVHELSGKNCDKDTGMCEVVVDHTTDYTATFQNLGIIHIAKRDVKDIIRQRKKAELIEHARLRRPHCTQEEIRQSITPTDLKKFDEEAEEIAKAMDLNKVVLRFQAFQYDTTHACYRPITRAVDSELVVNLKNASTGELKIVRISQCSAPCTGGTEVWMLVEKVKKTNIKIRFFECDADGNEVWSAYGEFSEADVHHQYAIIFRTPPYHSTNLRSPAHVKIQLERPNDRDISEPRDFTYYPSNRKRQSPFMESARLDEDEDYPQGGGDRTKRMCHGSYTEPLDLRFSEFPSKHASSDDVFNKCGECAPNFLAPDRGSCSRGRARASSGSALPSQSWDSQSQHSNLFRTEFERLVELREQNKSQTSMNLMPKYSSSMLALSDHNKSEAIGARSSHYCGGSGFLSLHEPSIGREQSCSQDSLIESFARDCTTESGHPSTSMVKAEDQFRSTYVSAADNTHSHSSQAGHSFSLSHSLGSSPTPQTPSPVSSPYRKFSVDNDFRLMTGHSKAARSSVPEAAGDGKASQTLGMSSLPEYPGISWPKPDECRALEYHNYDNIPNATSLPNLIPDQSGGAGSTPPTYAELQPVQHHHLRPPLQPIQTTPSLDSHAKWGVGASPPPHPVNSPNRDQASIEYPRRSSAPNISGPCQTPTVTITPPAEFSPFSSFFWNTNDDILE</sequence>
<dbReference type="Pfam" id="PF00554">
    <property type="entry name" value="RHD_DNA_bind"/>
    <property type="match status" value="1"/>
</dbReference>
<dbReference type="CDD" id="cd01177">
    <property type="entry name" value="IPT_NFkappaB"/>
    <property type="match status" value="1"/>
</dbReference>
<dbReference type="InterPro" id="IPR013783">
    <property type="entry name" value="Ig-like_fold"/>
</dbReference>
<evidence type="ECO:0000256" key="1">
    <source>
        <dbReference type="SAM" id="MobiDB-lite"/>
    </source>
</evidence>
<dbReference type="GO" id="GO:0000978">
    <property type="term" value="F:RNA polymerase II cis-regulatory region sequence-specific DNA binding"/>
    <property type="evidence" value="ECO:0007669"/>
    <property type="project" value="TreeGrafter"/>
</dbReference>
<dbReference type="GO" id="GO:0000981">
    <property type="term" value="F:DNA-binding transcription factor activity, RNA polymerase II-specific"/>
    <property type="evidence" value="ECO:0007669"/>
    <property type="project" value="TreeGrafter"/>
</dbReference>
<accession>A0A8B7NV34</accession>
<dbReference type="GO" id="GO:0048935">
    <property type="term" value="P:peripheral nervous system neuron development"/>
    <property type="evidence" value="ECO:0007669"/>
    <property type="project" value="UniProtKB-ARBA"/>
</dbReference>
<feature type="compositionally biased region" description="Basic and acidic residues" evidence="1">
    <location>
        <begin position="350"/>
        <end position="362"/>
    </location>
</feature>
<dbReference type="GO" id="GO:0045087">
    <property type="term" value="P:innate immune response"/>
    <property type="evidence" value="ECO:0007669"/>
    <property type="project" value="UniProtKB-ARBA"/>
</dbReference>
<dbReference type="InterPro" id="IPR033926">
    <property type="entry name" value="IPT_NFkappaB"/>
</dbReference>
<dbReference type="AlphaFoldDB" id="A0A8B7NV34"/>
<dbReference type="PANTHER" id="PTHR24169:SF28">
    <property type="entry name" value="NUCLEAR FACTOR NF-KAPPA-B P110 SUBUNIT"/>
    <property type="match status" value="1"/>
</dbReference>
<dbReference type="InterPro" id="IPR014756">
    <property type="entry name" value="Ig_E-set"/>
</dbReference>
<dbReference type="PROSITE" id="PS50254">
    <property type="entry name" value="REL_2"/>
    <property type="match status" value="1"/>
</dbReference>
<dbReference type="SUPFAM" id="SSF81296">
    <property type="entry name" value="E set domains"/>
    <property type="match status" value="1"/>
</dbReference>
<dbReference type="Gene3D" id="2.60.40.10">
    <property type="entry name" value="Immunoglobulins"/>
    <property type="match status" value="1"/>
</dbReference>
<proteinExistence type="predicted"/>
<dbReference type="InterPro" id="IPR011539">
    <property type="entry name" value="RHD_DNA_bind_dom"/>
</dbReference>
<dbReference type="PANTHER" id="PTHR24169">
    <property type="entry name" value="NUCLEAR FACTOR NF-KAPPA-B PROTEIN"/>
    <property type="match status" value="1"/>
</dbReference>
<feature type="compositionally biased region" description="Low complexity" evidence="1">
    <location>
        <begin position="442"/>
        <end position="456"/>
    </location>
</feature>
<dbReference type="CTD" id="5966"/>
<evidence type="ECO:0000259" key="2">
    <source>
        <dbReference type="PROSITE" id="PS50254"/>
    </source>
</evidence>
<dbReference type="GO" id="GO:0007249">
    <property type="term" value="P:canonical NF-kappaB signal transduction"/>
    <property type="evidence" value="ECO:0007669"/>
    <property type="project" value="UniProtKB-ARBA"/>
</dbReference>
<evidence type="ECO:0000313" key="3">
    <source>
        <dbReference type="Proteomes" id="UP000694843"/>
    </source>
</evidence>
<dbReference type="SUPFAM" id="SSF49417">
    <property type="entry name" value="p53-like transcription factors"/>
    <property type="match status" value="1"/>
</dbReference>
<feature type="region of interest" description="Disordered" evidence="1">
    <location>
        <begin position="580"/>
        <end position="618"/>
    </location>
</feature>
<dbReference type="RefSeq" id="XP_018017575.1">
    <property type="nucleotide sequence ID" value="XM_018162086.2"/>
</dbReference>
<dbReference type="GO" id="GO:0008063">
    <property type="term" value="P:Toll signaling pathway"/>
    <property type="evidence" value="ECO:0007669"/>
    <property type="project" value="UniProtKB-ARBA"/>
</dbReference>
<dbReference type="InterPro" id="IPR000451">
    <property type="entry name" value="NFkB/Dor"/>
</dbReference>
<feature type="compositionally biased region" description="Low complexity" evidence="1">
    <location>
        <begin position="591"/>
        <end position="615"/>
    </location>
</feature>
<protein>
    <submittedName>
        <fullName evidence="4">Uncharacterized protein LOC108674175 isoform X1</fullName>
    </submittedName>
</protein>
<dbReference type="GO" id="GO:0005654">
    <property type="term" value="C:nucleoplasm"/>
    <property type="evidence" value="ECO:0007669"/>
    <property type="project" value="UniProtKB-ARBA"/>
</dbReference>
<dbReference type="PRINTS" id="PR00057">
    <property type="entry name" value="NFKBTNSCPFCT"/>
</dbReference>
<feature type="region of interest" description="Disordered" evidence="1">
    <location>
        <begin position="350"/>
        <end position="398"/>
    </location>
</feature>
<organism evidence="3 4">
    <name type="scientific">Hyalella azteca</name>
    <name type="common">Amphipod</name>
    <dbReference type="NCBI Taxonomy" id="294128"/>
    <lineage>
        <taxon>Eukaryota</taxon>
        <taxon>Metazoa</taxon>
        <taxon>Ecdysozoa</taxon>
        <taxon>Arthropoda</taxon>
        <taxon>Crustacea</taxon>
        <taxon>Multicrustacea</taxon>
        <taxon>Malacostraca</taxon>
        <taxon>Eumalacostraca</taxon>
        <taxon>Peracarida</taxon>
        <taxon>Amphipoda</taxon>
        <taxon>Senticaudata</taxon>
        <taxon>Talitrida</taxon>
        <taxon>Talitroidea</taxon>
        <taxon>Hyalellidae</taxon>
        <taxon>Hyalella</taxon>
    </lineage>
</organism>
<dbReference type="InterPro" id="IPR002909">
    <property type="entry name" value="IPT_dom"/>
</dbReference>
<dbReference type="Gene3D" id="2.60.40.340">
    <property type="entry name" value="Rel homology domain (RHD), DNA-binding domain"/>
    <property type="match status" value="1"/>
</dbReference>
<dbReference type="GO" id="GO:0002225">
    <property type="term" value="P:positive regulation of antimicrobial peptide production"/>
    <property type="evidence" value="ECO:0007669"/>
    <property type="project" value="UniProtKB-ARBA"/>
</dbReference>
<feature type="compositionally biased region" description="Polar residues" evidence="1">
    <location>
        <begin position="764"/>
        <end position="779"/>
    </location>
</feature>
<feature type="region of interest" description="Disordered" evidence="1">
    <location>
        <begin position="718"/>
        <end position="780"/>
    </location>
</feature>
<dbReference type="InterPro" id="IPR032397">
    <property type="entry name" value="RHD_dimer"/>
</dbReference>
<dbReference type="GO" id="GO:0005737">
    <property type="term" value="C:cytoplasm"/>
    <property type="evidence" value="ECO:0007669"/>
    <property type="project" value="InterPro"/>
</dbReference>
<evidence type="ECO:0000313" key="4">
    <source>
        <dbReference type="RefSeq" id="XP_018017575.1"/>
    </source>
</evidence>
<dbReference type="InterPro" id="IPR008967">
    <property type="entry name" value="p53-like_TF_DNA-bd_sf"/>
</dbReference>
<dbReference type="Pfam" id="PF16179">
    <property type="entry name" value="RHD_dimer"/>
    <property type="match status" value="1"/>
</dbReference>
<name>A0A8B7NV34_HYAAZ</name>
<gene>
    <name evidence="4" type="primary">LOC108674175</name>
</gene>
<reference evidence="4" key="1">
    <citation type="submission" date="2025-08" db="UniProtKB">
        <authorList>
            <consortium name="RefSeq"/>
        </authorList>
    </citation>
    <scope>IDENTIFICATION</scope>
    <source>
        <tissue evidence="4">Whole organism</tissue>
    </source>
</reference>
<dbReference type="FunFam" id="2.60.40.10:FF:000046">
    <property type="entry name" value="Nuclear factor NF-kappa-B p105 subunit"/>
    <property type="match status" value="1"/>
</dbReference>
<feature type="compositionally biased region" description="Polar residues" evidence="1">
    <location>
        <begin position="580"/>
        <end position="590"/>
    </location>
</feature>
<feature type="region of interest" description="Disordered" evidence="1">
    <location>
        <begin position="632"/>
        <end position="653"/>
    </location>
</feature>
<dbReference type="InterPro" id="IPR037059">
    <property type="entry name" value="RHD_DNA_bind_dom_sf"/>
</dbReference>
<dbReference type="GeneID" id="108674175"/>
<dbReference type="Proteomes" id="UP000694843">
    <property type="component" value="Unplaced"/>
</dbReference>
<dbReference type="GO" id="GO:0035206">
    <property type="term" value="P:regulation of hemocyte proliferation"/>
    <property type="evidence" value="ECO:0007669"/>
    <property type="project" value="UniProtKB-ARBA"/>
</dbReference>